<evidence type="ECO:0000256" key="1">
    <source>
        <dbReference type="ARBA" id="ARBA00004141"/>
    </source>
</evidence>
<dbReference type="OrthoDB" id="10066605at2759"/>
<dbReference type="AlphaFoldDB" id="A0A6S7HZU2"/>
<sequence length="275" mass="31353">MDKGWQLTYEVHYVSFGMAFLLLAGLCLRASIRARNTSFFAKSRVHYAVNTVFVIFSTSRALILLLHRYVNEEAIQSSLVERFLFNIGFPCLITAYTRTCYHCQEWLKDHARLVFCLVASQFYLFIAADILKTMVSYDERVILNIDHVLIFCSFLCGLCAIIVYAKIFCSDSSVDIIEGQDGGTEANVNDMNKTRSSNTVPIRVTFAILCIGISCVVIKLCIMAEILKVWHGDMDMESWDSLMYANILRMIELGNAAMMSYFIHCTTLRRKSLLQ</sequence>
<evidence type="ECO:0000256" key="4">
    <source>
        <dbReference type="ARBA" id="ARBA00022729"/>
    </source>
</evidence>
<protein>
    <recommendedName>
        <fullName evidence="7">Proline-rich transmembrane protein 3/4 domain-containing protein</fullName>
    </recommendedName>
</protein>
<evidence type="ECO:0000313" key="8">
    <source>
        <dbReference type="EMBL" id="CAB4009703.1"/>
    </source>
</evidence>
<keyword evidence="9" id="KW-1185">Reference proteome</keyword>
<dbReference type="EMBL" id="CACRXK020006544">
    <property type="protein sequence ID" value="CAB4009703.1"/>
    <property type="molecule type" value="Genomic_DNA"/>
</dbReference>
<evidence type="ECO:0000313" key="9">
    <source>
        <dbReference type="Proteomes" id="UP001152795"/>
    </source>
</evidence>
<feature type="domain" description="Proline-rich transmembrane protein 3/4" evidence="7">
    <location>
        <begin position="3"/>
        <end position="264"/>
    </location>
</feature>
<keyword evidence="3" id="KW-0812">Transmembrane</keyword>
<dbReference type="Pfam" id="PF25987">
    <property type="entry name" value="PRRT3"/>
    <property type="match status" value="1"/>
</dbReference>
<reference evidence="8" key="1">
    <citation type="submission" date="2020-04" db="EMBL/GenBank/DDBJ databases">
        <authorList>
            <person name="Alioto T."/>
            <person name="Alioto T."/>
            <person name="Gomez Garrido J."/>
        </authorList>
    </citation>
    <scope>NUCLEOTIDE SEQUENCE</scope>
    <source>
        <strain evidence="8">A484AB</strain>
    </source>
</reference>
<comment type="subcellular location">
    <subcellularLocation>
        <location evidence="1">Membrane</location>
        <topology evidence="1">Multi-pass membrane protein</topology>
    </subcellularLocation>
</comment>
<evidence type="ECO:0000256" key="2">
    <source>
        <dbReference type="ARBA" id="ARBA00022553"/>
    </source>
</evidence>
<keyword evidence="2" id="KW-0597">Phosphoprotein</keyword>
<dbReference type="InterPro" id="IPR059081">
    <property type="entry name" value="PRRT3-4"/>
</dbReference>
<organism evidence="8 9">
    <name type="scientific">Paramuricea clavata</name>
    <name type="common">Red gorgonian</name>
    <name type="synonym">Violescent sea-whip</name>
    <dbReference type="NCBI Taxonomy" id="317549"/>
    <lineage>
        <taxon>Eukaryota</taxon>
        <taxon>Metazoa</taxon>
        <taxon>Cnidaria</taxon>
        <taxon>Anthozoa</taxon>
        <taxon>Octocorallia</taxon>
        <taxon>Malacalcyonacea</taxon>
        <taxon>Plexauridae</taxon>
        <taxon>Paramuricea</taxon>
    </lineage>
</organism>
<gene>
    <name evidence="8" type="ORF">PACLA_8A075761</name>
</gene>
<dbReference type="Proteomes" id="UP001152795">
    <property type="component" value="Unassembled WGS sequence"/>
</dbReference>
<evidence type="ECO:0000256" key="3">
    <source>
        <dbReference type="ARBA" id="ARBA00022692"/>
    </source>
</evidence>
<evidence type="ECO:0000256" key="5">
    <source>
        <dbReference type="ARBA" id="ARBA00022989"/>
    </source>
</evidence>
<accession>A0A6S7HZU2</accession>
<evidence type="ECO:0000256" key="6">
    <source>
        <dbReference type="ARBA" id="ARBA00023136"/>
    </source>
</evidence>
<proteinExistence type="predicted"/>
<keyword evidence="4" id="KW-0732">Signal</keyword>
<keyword evidence="5" id="KW-1133">Transmembrane helix</keyword>
<keyword evidence="6" id="KW-0472">Membrane</keyword>
<evidence type="ECO:0000259" key="7">
    <source>
        <dbReference type="Pfam" id="PF25987"/>
    </source>
</evidence>
<name>A0A6S7HZU2_PARCT</name>
<comment type="caution">
    <text evidence="8">The sequence shown here is derived from an EMBL/GenBank/DDBJ whole genome shotgun (WGS) entry which is preliminary data.</text>
</comment>